<feature type="region of interest" description="Disordered" evidence="1">
    <location>
        <begin position="29"/>
        <end position="89"/>
    </location>
</feature>
<dbReference type="Pfam" id="PF25121">
    <property type="entry name" value="RRM_ESF1"/>
    <property type="match status" value="1"/>
</dbReference>
<feature type="compositionally biased region" description="Basic and acidic residues" evidence="1">
    <location>
        <begin position="29"/>
        <end position="47"/>
    </location>
</feature>
<protein>
    <submittedName>
        <fullName evidence="3">ESF1 homolog</fullName>
    </submittedName>
</protein>
<dbReference type="AlphaFoldDB" id="A0A061D730"/>
<dbReference type="GO" id="GO:0003723">
    <property type="term" value="F:RNA binding"/>
    <property type="evidence" value="ECO:0007669"/>
    <property type="project" value="TreeGrafter"/>
</dbReference>
<dbReference type="Proteomes" id="UP000033188">
    <property type="component" value="Chromosome 3"/>
</dbReference>
<dbReference type="PANTHER" id="PTHR12202:SF0">
    <property type="entry name" value="ESF1 HOMOLOG"/>
    <property type="match status" value="1"/>
</dbReference>
<evidence type="ECO:0000256" key="1">
    <source>
        <dbReference type="SAM" id="MobiDB-lite"/>
    </source>
</evidence>
<dbReference type="OrthoDB" id="431825at2759"/>
<feature type="compositionally biased region" description="Acidic residues" evidence="1">
    <location>
        <begin position="55"/>
        <end position="71"/>
    </location>
</feature>
<dbReference type="GO" id="GO:0006364">
    <property type="term" value="P:rRNA processing"/>
    <property type="evidence" value="ECO:0007669"/>
    <property type="project" value="InterPro"/>
</dbReference>
<dbReference type="OMA" id="CDWDNIN"/>
<sequence length="942" mass="106117">MEQDERFVPTVRFKRAPKEVKPRSDARFARLFESDEGPRKGGHKIDPFGRPLGDAYDEDVSSSDDESEESVEQLAADSTTEAEEKKDDIEYGEASNRLAVVGCDWDNINASDLFVLFETMYRSITSNHTGCVRRAAVYLSDFGKERLEHENLHGPSLQSSEDLRDEELDETARQEALRKYQAERARYYYGIVEFESEEQAKLLYDEMDGIEADFAFSGLDLRFVPSEIAFEREPTSECFEIPSNYEPPLASTSAFRHSRVECKWDMPSMKRFKTLTKKFKEQDIESLELQEYLASDDDEVDVSKYKSLLTDKPEPSEPVKTEDGRVKTKVGKYTISFGAPEGIPDLAEIDLVSKKTRKTKTKSKRDRESADLEADDVRDFDARKPQEQQPGFQGEFEDRRFNRVLKDPDFAIDTRHPKYRVRACAFCNDVVSEHGFQQESAAQEVGVKTFAMSLNFDTSLLRRFLLAGGDGTAAEELLRNVSVEEIVLGLSQLGDECFPGSYDEESDVASSASDQYLGILLVRTLDKLLTKHRTVTLLQNQQVAELLSQRIPSSAYPVRRLFASKCELYFSETGVGSEFLEDVLWRLLLDPEYRIFEHCSRAICAVNNNSRHITASQLLRRRPGFLDDKRLETIRGAMCNADSDSIISVRMAEFCAYIGGASDAVFKTLLDAGLCRALLDLYMSADSLVKLNILELLDRSSVFVSRLLASNTITHDFIAYAISVTTDEGDSYDNVLLAPYLLRMMLSMLPHENILTSEDCKSLSRAVSGVIMEGNAQKASPLFLCAVQNFGALYLLGHMSAEVCRNLEGKVNSTVDDRVVSSAVATLDVMCEADLESDRFAFLRDMTRCVVAALSRFPFSDVRETAYRYLLKAIKFDEVARDLLDHESKTRLFSSEENLHANTVAKKQLTRQLVKRFDELSSGSASPMGDGGIAMLRKYASS</sequence>
<gene>
    <name evidence="3" type="ORF">BBBOND_0302220</name>
</gene>
<feature type="domain" description="ESF1 RRM" evidence="2">
    <location>
        <begin position="96"/>
        <end position="238"/>
    </location>
</feature>
<keyword evidence="4" id="KW-1185">Reference proteome</keyword>
<reference evidence="4" key="1">
    <citation type="journal article" date="2014" name="Nucleic Acids Res.">
        <title>The evolutionary dynamics of variant antigen genes in Babesia reveal a history of genomic innovation underlying host-parasite interaction.</title>
        <authorList>
            <person name="Jackson A.P."/>
            <person name="Otto T.D."/>
            <person name="Darby A."/>
            <person name="Ramaprasad A."/>
            <person name="Xia D."/>
            <person name="Echaide I.E."/>
            <person name="Farber M."/>
            <person name="Gahlot S."/>
            <person name="Gamble J."/>
            <person name="Gupta D."/>
            <person name="Gupta Y."/>
            <person name="Jackson L."/>
            <person name="Malandrin L."/>
            <person name="Malas T.B."/>
            <person name="Moussa E."/>
            <person name="Nair M."/>
            <person name="Reid A.J."/>
            <person name="Sanders M."/>
            <person name="Sharma J."/>
            <person name="Tracey A."/>
            <person name="Quail M.A."/>
            <person name="Weir W."/>
            <person name="Wastling J.M."/>
            <person name="Hall N."/>
            <person name="Willadsen P."/>
            <person name="Lingelbach K."/>
            <person name="Shiels B."/>
            <person name="Tait A."/>
            <person name="Berriman M."/>
            <person name="Allred D.R."/>
            <person name="Pain A."/>
        </authorList>
    </citation>
    <scope>NUCLEOTIDE SEQUENCE [LARGE SCALE GENOMIC DNA]</scope>
    <source>
        <strain evidence="4">Bond</strain>
    </source>
</reference>
<dbReference type="VEuPathDB" id="PiroplasmaDB:BBBOND_0302220"/>
<evidence type="ECO:0000313" key="4">
    <source>
        <dbReference type="Proteomes" id="UP000033188"/>
    </source>
</evidence>
<feature type="region of interest" description="Disordered" evidence="1">
    <location>
        <begin position="357"/>
        <end position="390"/>
    </location>
</feature>
<organism evidence="3 4">
    <name type="scientific">Babesia bigemina</name>
    <dbReference type="NCBI Taxonomy" id="5866"/>
    <lineage>
        <taxon>Eukaryota</taxon>
        <taxon>Sar</taxon>
        <taxon>Alveolata</taxon>
        <taxon>Apicomplexa</taxon>
        <taxon>Aconoidasida</taxon>
        <taxon>Piroplasmida</taxon>
        <taxon>Babesiidae</taxon>
        <taxon>Babesia</taxon>
    </lineage>
</organism>
<dbReference type="KEGG" id="bbig:BBBOND_0302220"/>
<dbReference type="RefSeq" id="XP_012768504.1">
    <property type="nucleotide sequence ID" value="XM_012913050.1"/>
</dbReference>
<evidence type="ECO:0000313" key="3">
    <source>
        <dbReference type="EMBL" id="CDR96318.1"/>
    </source>
</evidence>
<name>A0A061D730_BABBI</name>
<dbReference type="EMBL" id="LK391709">
    <property type="protein sequence ID" value="CDR96318.1"/>
    <property type="molecule type" value="Genomic_DNA"/>
</dbReference>
<proteinExistence type="predicted"/>
<dbReference type="InterPro" id="IPR056750">
    <property type="entry name" value="RRM_ESF1"/>
</dbReference>
<dbReference type="PANTHER" id="PTHR12202">
    <property type="entry name" value="ESF1 HOMOLOG"/>
    <property type="match status" value="1"/>
</dbReference>
<feature type="compositionally biased region" description="Basic and acidic residues" evidence="1">
    <location>
        <begin position="365"/>
        <end position="386"/>
    </location>
</feature>
<accession>A0A061D730</accession>
<dbReference type="GeneID" id="24564859"/>
<dbReference type="InterPro" id="IPR039754">
    <property type="entry name" value="Esf1"/>
</dbReference>
<dbReference type="STRING" id="5866.A0A061D730"/>
<evidence type="ECO:0000259" key="2">
    <source>
        <dbReference type="Pfam" id="PF25121"/>
    </source>
</evidence>